<dbReference type="OrthoDB" id="27483at2759"/>
<gene>
    <name evidence="1" type="ORF">BDP27DRAFT_1335045</name>
</gene>
<dbReference type="AlphaFoldDB" id="A0A9P5PD81"/>
<name>A0A9P5PD81_9AGAR</name>
<protein>
    <submittedName>
        <fullName evidence="1">Uncharacterized protein</fullName>
    </submittedName>
</protein>
<evidence type="ECO:0000313" key="2">
    <source>
        <dbReference type="Proteomes" id="UP000772434"/>
    </source>
</evidence>
<sequence>MFGSLVVVFPTPHKGGELILTEKDQSWTFDAAQALSNILPVKSGARITLTFSLYFEDSTPESTLPVIPRVLDQSQTIKNAMTELLAEPRIVDGSINTLCFGLSHSYPLSRYLKGCDALLFRVCKDLKLAPNLQVFHMGDEEFGYLGQDLVDPPEMQVDELDDMLTEEGLEKVQTCEMFWVTKPSGAGMKANYVAYGNQASLESVYGEICIVVRLEDDVEN</sequence>
<dbReference type="Proteomes" id="UP000772434">
    <property type="component" value="Unassembled WGS sequence"/>
</dbReference>
<dbReference type="EMBL" id="JADNRY010000145">
    <property type="protein sequence ID" value="KAF9063494.1"/>
    <property type="molecule type" value="Genomic_DNA"/>
</dbReference>
<organism evidence="1 2">
    <name type="scientific">Rhodocollybia butyracea</name>
    <dbReference type="NCBI Taxonomy" id="206335"/>
    <lineage>
        <taxon>Eukaryota</taxon>
        <taxon>Fungi</taxon>
        <taxon>Dikarya</taxon>
        <taxon>Basidiomycota</taxon>
        <taxon>Agaricomycotina</taxon>
        <taxon>Agaricomycetes</taxon>
        <taxon>Agaricomycetidae</taxon>
        <taxon>Agaricales</taxon>
        <taxon>Marasmiineae</taxon>
        <taxon>Omphalotaceae</taxon>
        <taxon>Rhodocollybia</taxon>
    </lineage>
</organism>
<proteinExistence type="predicted"/>
<evidence type="ECO:0000313" key="1">
    <source>
        <dbReference type="EMBL" id="KAF9063494.1"/>
    </source>
</evidence>
<comment type="caution">
    <text evidence="1">The sequence shown here is derived from an EMBL/GenBank/DDBJ whole genome shotgun (WGS) entry which is preliminary data.</text>
</comment>
<keyword evidence="2" id="KW-1185">Reference proteome</keyword>
<accession>A0A9P5PD81</accession>
<reference evidence="1" key="1">
    <citation type="submission" date="2020-11" db="EMBL/GenBank/DDBJ databases">
        <authorList>
            <consortium name="DOE Joint Genome Institute"/>
            <person name="Ahrendt S."/>
            <person name="Riley R."/>
            <person name="Andreopoulos W."/>
            <person name="Labutti K."/>
            <person name="Pangilinan J."/>
            <person name="Ruiz-Duenas F.J."/>
            <person name="Barrasa J.M."/>
            <person name="Sanchez-Garcia M."/>
            <person name="Camarero S."/>
            <person name="Miyauchi S."/>
            <person name="Serrano A."/>
            <person name="Linde D."/>
            <person name="Babiker R."/>
            <person name="Drula E."/>
            <person name="Ayuso-Fernandez I."/>
            <person name="Pacheco R."/>
            <person name="Padilla G."/>
            <person name="Ferreira P."/>
            <person name="Barriuso J."/>
            <person name="Kellner H."/>
            <person name="Castanera R."/>
            <person name="Alfaro M."/>
            <person name="Ramirez L."/>
            <person name="Pisabarro A.G."/>
            <person name="Kuo A."/>
            <person name="Tritt A."/>
            <person name="Lipzen A."/>
            <person name="He G."/>
            <person name="Yan M."/>
            <person name="Ng V."/>
            <person name="Cullen D."/>
            <person name="Martin F."/>
            <person name="Rosso M.-N."/>
            <person name="Henrissat B."/>
            <person name="Hibbett D."/>
            <person name="Martinez A.T."/>
            <person name="Grigoriev I.V."/>
        </authorList>
    </citation>
    <scope>NUCLEOTIDE SEQUENCE</scope>
    <source>
        <strain evidence="1">AH 40177</strain>
    </source>
</reference>